<proteinExistence type="predicted"/>
<reference evidence="1 2" key="1">
    <citation type="journal article" date="2015" name="Genome Announc.">
        <title>Expanding the biotechnology potential of lactobacilli through comparative genomics of 213 strains and associated genera.</title>
        <authorList>
            <person name="Sun Z."/>
            <person name="Harris H.M."/>
            <person name="McCann A."/>
            <person name="Guo C."/>
            <person name="Argimon S."/>
            <person name="Zhang W."/>
            <person name="Yang X."/>
            <person name="Jeffery I.B."/>
            <person name="Cooney J.C."/>
            <person name="Kagawa T.F."/>
            <person name="Liu W."/>
            <person name="Song Y."/>
            <person name="Salvetti E."/>
            <person name="Wrobel A."/>
            <person name="Rasinkangas P."/>
            <person name="Parkhill J."/>
            <person name="Rea M.C."/>
            <person name="O'Sullivan O."/>
            <person name="Ritari J."/>
            <person name="Douillard F.P."/>
            <person name="Paul Ross R."/>
            <person name="Yang R."/>
            <person name="Briner A.E."/>
            <person name="Felis G.E."/>
            <person name="de Vos W.M."/>
            <person name="Barrangou R."/>
            <person name="Klaenhammer T.R."/>
            <person name="Caufield P.W."/>
            <person name="Cui Y."/>
            <person name="Zhang H."/>
            <person name="O'Toole P.W."/>
        </authorList>
    </citation>
    <scope>NUCLEOTIDE SEQUENCE [LARGE SCALE GENOMIC DNA]</scope>
    <source>
        <strain evidence="1 2">DSM 20444</strain>
    </source>
</reference>
<dbReference type="EMBL" id="AYYH01000027">
    <property type="protein sequence ID" value="KRN09364.1"/>
    <property type="molecule type" value="Genomic_DNA"/>
</dbReference>
<dbReference type="Proteomes" id="UP000050898">
    <property type="component" value="Unassembled WGS sequence"/>
</dbReference>
<evidence type="ECO:0000313" key="1">
    <source>
        <dbReference type="EMBL" id="KRN09364.1"/>
    </source>
</evidence>
<dbReference type="PATRIC" id="fig|1046596.6.peg.1167"/>
<organism evidence="1 2">
    <name type="scientific">Liquorilactobacillus mali KCTC 3596 = DSM 20444</name>
    <dbReference type="NCBI Taxonomy" id="1046596"/>
    <lineage>
        <taxon>Bacteria</taxon>
        <taxon>Bacillati</taxon>
        <taxon>Bacillota</taxon>
        <taxon>Bacilli</taxon>
        <taxon>Lactobacillales</taxon>
        <taxon>Lactobacillaceae</taxon>
        <taxon>Liquorilactobacillus</taxon>
    </lineage>
</organism>
<dbReference type="Gene3D" id="3.40.50.300">
    <property type="entry name" value="P-loop containing nucleotide triphosphate hydrolases"/>
    <property type="match status" value="1"/>
</dbReference>
<comment type="caution">
    <text evidence="1">The sequence shown here is derived from an EMBL/GenBank/DDBJ whole genome shotgun (WGS) entry which is preliminary data.</text>
</comment>
<accession>A0A0R2EBP2</accession>
<gene>
    <name evidence="1" type="ORF">FD00_GL001087</name>
</gene>
<dbReference type="AlphaFoldDB" id="A0A0R2EBP2"/>
<name>A0A0R2EBP2_9LACO</name>
<protein>
    <submittedName>
        <fullName evidence="1">Uncharacterized protein</fullName>
    </submittedName>
</protein>
<sequence length="195" mass="22530">MNIKNVLGKAQAITGKRGTGKTTKLIELVNKHVKQEGLNYIILTSDRPMADSLERRINSSNDEWHEYKILTLNDFVGTVVPSGIENIDIYIDEINLMEVELLYRLFKKLPPLSRIMAYTYDDPEPIVTNRKEDNEITFLLKVPHVNDMYYALQPDGEVIATELNSFRNCLYEFTQNEIHNHGLDNDYVKQIAIIK</sequence>
<evidence type="ECO:0000313" key="2">
    <source>
        <dbReference type="Proteomes" id="UP000050898"/>
    </source>
</evidence>
<keyword evidence="2" id="KW-1185">Reference proteome</keyword>
<dbReference type="RefSeq" id="WP_010078292.1">
    <property type="nucleotide sequence ID" value="NZ_AYYH01000027.1"/>
</dbReference>
<dbReference type="SUPFAM" id="SSF52540">
    <property type="entry name" value="P-loop containing nucleoside triphosphate hydrolases"/>
    <property type="match status" value="1"/>
</dbReference>
<dbReference type="InterPro" id="IPR027417">
    <property type="entry name" value="P-loop_NTPase"/>
</dbReference>